<evidence type="ECO:0008006" key="5">
    <source>
        <dbReference type="Google" id="ProtNLM"/>
    </source>
</evidence>
<evidence type="ECO:0000313" key="3">
    <source>
        <dbReference type="EMBL" id="MDT0268614.1"/>
    </source>
</evidence>
<feature type="transmembrane region" description="Helical" evidence="2">
    <location>
        <begin position="65"/>
        <end position="82"/>
    </location>
</feature>
<feature type="compositionally biased region" description="Basic and acidic residues" evidence="1">
    <location>
        <begin position="1"/>
        <end position="19"/>
    </location>
</feature>
<keyword evidence="2" id="KW-0472">Membrane</keyword>
<keyword evidence="4" id="KW-1185">Reference proteome</keyword>
<feature type="region of interest" description="Disordered" evidence="1">
    <location>
        <begin position="200"/>
        <end position="220"/>
    </location>
</feature>
<name>A0ABU2JV42_9ACTN</name>
<dbReference type="EMBL" id="JAVREO010000012">
    <property type="protein sequence ID" value="MDT0268614.1"/>
    <property type="molecule type" value="Genomic_DNA"/>
</dbReference>
<keyword evidence="2" id="KW-1133">Transmembrane helix</keyword>
<organism evidence="3 4">
    <name type="scientific">Streptomyces chisholmiae</name>
    <dbReference type="NCBI Taxonomy" id="3075540"/>
    <lineage>
        <taxon>Bacteria</taxon>
        <taxon>Bacillati</taxon>
        <taxon>Actinomycetota</taxon>
        <taxon>Actinomycetes</taxon>
        <taxon>Kitasatosporales</taxon>
        <taxon>Streptomycetaceae</taxon>
        <taxon>Streptomyces</taxon>
    </lineage>
</organism>
<protein>
    <recommendedName>
        <fullName evidence="5">PQQ-binding-like beta-propeller repeat protein</fullName>
    </recommendedName>
</protein>
<sequence length="717" mass="75076">MSEGRRERDGVEGTPDRPAEPSATAVRRRLRGWWWGPALFGGALTLLLAAALSPWADRLFGELDAAPWWLAATAALAGLAAWTGPTRGALLASVAAALGVLAYVQGGGREAPAELFASPVELARSVTPLAVTCLCLLAAGLCLLLARRQESWLPPATLAGPHRRARRLTAVLATGGLLGGLLGVGGGYAAQALQRAWADEPSRVDATSSPAPPAQRADGIELTPGQYRDTRPFLAPTAVLWQAKLPGPAAPTTCLLDQAASDSDDDTPPVARGTLVSVDPGDDASAVIGYDTADGTERWRYTVRHPADREVVDAPDVRDHPGRLGQVGVSELCTVHVVADERTLVTLDGDTGEVLRETPLPPAGERFADPTRNWMFLTGTHPIATDPGEEGSPFDWRPVIALGHGTGFFLASPDLLLELAQPTGEVVSVGRDQQECRRSVTPVEAPAGARPSPDDPRPLLLTQGCALGGYSEVPAPPGQFDPDDADSPAREPHRAPTAPFRQVSTLGCEEAPRIADFGGTMGGALLTGTWCRDRAYLLAETSASGDFLVAELPAGTEPPLRPMSARGTEFEAVWLDGGTLYGLHRHGGEQLHTEGGQYYRAGAYGPVETGAEPLEAVLVGEVPGTLFPAPLLAYAVTASGDVLALEQDGVGVDEQGEVVWTAAAEPAMTPYAELPGVADTCAGDRRLTVDRAGLNLLTWCETPDGAVVTAIAAERPS</sequence>
<dbReference type="Proteomes" id="UP001183410">
    <property type="component" value="Unassembled WGS sequence"/>
</dbReference>
<accession>A0ABU2JV42</accession>
<feature type="transmembrane region" description="Helical" evidence="2">
    <location>
        <begin position="167"/>
        <end position="190"/>
    </location>
</feature>
<proteinExistence type="predicted"/>
<reference evidence="4" key="1">
    <citation type="submission" date="2023-07" db="EMBL/GenBank/DDBJ databases">
        <title>30 novel species of actinomycetes from the DSMZ collection.</title>
        <authorList>
            <person name="Nouioui I."/>
        </authorList>
    </citation>
    <scope>NUCLEOTIDE SEQUENCE [LARGE SCALE GENOMIC DNA]</scope>
    <source>
        <strain evidence="4">DSM 44915</strain>
    </source>
</reference>
<feature type="region of interest" description="Disordered" evidence="1">
    <location>
        <begin position="428"/>
        <end position="501"/>
    </location>
</feature>
<feature type="transmembrane region" description="Helical" evidence="2">
    <location>
        <begin position="33"/>
        <end position="53"/>
    </location>
</feature>
<feature type="transmembrane region" description="Helical" evidence="2">
    <location>
        <begin position="126"/>
        <end position="146"/>
    </location>
</feature>
<comment type="caution">
    <text evidence="3">The sequence shown here is derived from an EMBL/GenBank/DDBJ whole genome shotgun (WGS) entry which is preliminary data.</text>
</comment>
<evidence type="ECO:0000313" key="4">
    <source>
        <dbReference type="Proteomes" id="UP001183410"/>
    </source>
</evidence>
<dbReference type="RefSeq" id="WP_311668705.1">
    <property type="nucleotide sequence ID" value="NZ_JAVREO010000012.1"/>
</dbReference>
<dbReference type="Gene3D" id="2.130.10.10">
    <property type="entry name" value="YVTN repeat-like/Quinoprotein amine dehydrogenase"/>
    <property type="match status" value="1"/>
</dbReference>
<feature type="region of interest" description="Disordered" evidence="1">
    <location>
        <begin position="1"/>
        <end position="23"/>
    </location>
</feature>
<gene>
    <name evidence="3" type="ORF">RM844_20220</name>
</gene>
<keyword evidence="2" id="KW-0812">Transmembrane</keyword>
<evidence type="ECO:0000256" key="1">
    <source>
        <dbReference type="SAM" id="MobiDB-lite"/>
    </source>
</evidence>
<evidence type="ECO:0000256" key="2">
    <source>
        <dbReference type="SAM" id="Phobius"/>
    </source>
</evidence>
<dbReference type="InterPro" id="IPR015943">
    <property type="entry name" value="WD40/YVTN_repeat-like_dom_sf"/>
</dbReference>
<feature type="transmembrane region" description="Helical" evidence="2">
    <location>
        <begin position="89"/>
        <end position="106"/>
    </location>
</feature>